<sequence>MIFDARQAECGDNGNTDNICSPQKGEVWENSTWHQIIWNPSYPSYAANEFIDIYLYFVNNYQNIMVKNWTTIEPNIANFPIFIDDTFFPAYYQKEDGIHEAFIYIVGSDVNPDQEMKNRYSDYPAPILIQVIQKTDPITTKNDTTIINGSNQTDPNTTGVLQPWMIVIVAIACIAAVVACLIMIWAIRHVRRRKLVFNEKGHEGGGTSEPVTTTTTTTTTKDLHSSSITCSGNSSSTQFKNDKSYIIPPVIDGSIRSNSQLPSIMILDHHGNSYLPPDNMFLRPQSVASCSNISIPSTDTPPISSADALMIADTFRQHMRRPEWQQHQQQQIQIQKDDEESKRRQLSEELLKKELAAEGTLMKKVGKRAQLLSVFSDCEEEEVNGIVVVASDNSNNNHNHNTSFPPSHS</sequence>
<organism evidence="3 4">
    <name type="scientific">Circinella minor</name>
    <dbReference type="NCBI Taxonomy" id="1195481"/>
    <lineage>
        <taxon>Eukaryota</taxon>
        <taxon>Fungi</taxon>
        <taxon>Fungi incertae sedis</taxon>
        <taxon>Mucoromycota</taxon>
        <taxon>Mucoromycotina</taxon>
        <taxon>Mucoromycetes</taxon>
        <taxon>Mucorales</taxon>
        <taxon>Lichtheimiaceae</taxon>
        <taxon>Circinella</taxon>
    </lineage>
</organism>
<comment type="caution">
    <text evidence="3">The sequence shown here is derived from an EMBL/GenBank/DDBJ whole genome shotgun (WGS) entry which is preliminary data.</text>
</comment>
<feature type="region of interest" description="Disordered" evidence="1">
    <location>
        <begin position="201"/>
        <end position="235"/>
    </location>
</feature>
<keyword evidence="4" id="KW-1185">Reference proteome</keyword>
<gene>
    <name evidence="3" type="ORF">INT45_003473</name>
</gene>
<feature type="compositionally biased region" description="Low complexity" evidence="1">
    <location>
        <begin position="212"/>
        <end position="235"/>
    </location>
</feature>
<feature type="region of interest" description="Disordered" evidence="1">
    <location>
        <begin position="320"/>
        <end position="343"/>
    </location>
</feature>
<evidence type="ECO:0000313" key="4">
    <source>
        <dbReference type="Proteomes" id="UP000646827"/>
    </source>
</evidence>
<dbReference type="OrthoDB" id="2278929at2759"/>
<proteinExistence type="predicted"/>
<reference evidence="3 4" key="1">
    <citation type="submission" date="2020-12" db="EMBL/GenBank/DDBJ databases">
        <title>Metabolic potential, ecology and presence of endohyphal bacteria is reflected in genomic diversity of Mucoromycotina.</title>
        <authorList>
            <person name="Muszewska A."/>
            <person name="Okrasinska A."/>
            <person name="Steczkiewicz K."/>
            <person name="Drgas O."/>
            <person name="Orlowska M."/>
            <person name="Perlinska-Lenart U."/>
            <person name="Aleksandrzak-Piekarczyk T."/>
            <person name="Szatraj K."/>
            <person name="Zielenkiewicz U."/>
            <person name="Pilsyk S."/>
            <person name="Malc E."/>
            <person name="Mieczkowski P."/>
            <person name="Kruszewska J.S."/>
            <person name="Biernat P."/>
            <person name="Pawlowska J."/>
        </authorList>
    </citation>
    <scope>NUCLEOTIDE SEQUENCE [LARGE SCALE GENOMIC DNA]</scope>
    <source>
        <strain evidence="3 4">CBS 142.35</strain>
    </source>
</reference>
<keyword evidence="2" id="KW-1133">Transmembrane helix</keyword>
<evidence type="ECO:0000256" key="1">
    <source>
        <dbReference type="SAM" id="MobiDB-lite"/>
    </source>
</evidence>
<dbReference type="Proteomes" id="UP000646827">
    <property type="component" value="Unassembled WGS sequence"/>
</dbReference>
<evidence type="ECO:0000313" key="3">
    <source>
        <dbReference type="EMBL" id="KAG2223749.1"/>
    </source>
</evidence>
<feature type="compositionally biased region" description="Low complexity" evidence="1">
    <location>
        <begin position="325"/>
        <end position="334"/>
    </location>
</feature>
<protein>
    <submittedName>
        <fullName evidence="3">Uncharacterized protein</fullName>
    </submittedName>
</protein>
<accession>A0A8H7VQW9</accession>
<keyword evidence="2" id="KW-0812">Transmembrane</keyword>
<name>A0A8H7VQW9_9FUNG</name>
<dbReference type="EMBL" id="JAEPRB010000055">
    <property type="protein sequence ID" value="KAG2223749.1"/>
    <property type="molecule type" value="Genomic_DNA"/>
</dbReference>
<feature type="transmembrane region" description="Helical" evidence="2">
    <location>
        <begin position="164"/>
        <end position="187"/>
    </location>
</feature>
<evidence type="ECO:0000256" key="2">
    <source>
        <dbReference type="SAM" id="Phobius"/>
    </source>
</evidence>
<keyword evidence="2" id="KW-0472">Membrane</keyword>
<dbReference type="AlphaFoldDB" id="A0A8H7VQW9"/>